<dbReference type="WBParaSite" id="EVEC_0000886101-mRNA-1">
    <property type="protein sequence ID" value="EVEC_0000886101-mRNA-1"/>
    <property type="gene ID" value="EVEC_0000886101"/>
</dbReference>
<feature type="binding site" evidence="1">
    <location>
        <position position="320"/>
    </location>
    <ligand>
        <name>ATP</name>
        <dbReference type="ChEBI" id="CHEBI:30616"/>
    </ligand>
</feature>
<dbReference type="GO" id="GO:0005524">
    <property type="term" value="F:ATP binding"/>
    <property type="evidence" value="ECO:0007669"/>
    <property type="project" value="UniProtKB-UniRule"/>
</dbReference>
<sequence length="519" mass="57692">MKYLSSKGQCSEVKCNRQPLSDSMQRLLHEINEAEQEEFVIKSVPKEGFSVGKICYDTAVCNSQSTSPEIGEESYSDKYFAPALRPCSSEEVFENNTSRNSPWMKMIYSSDDENDNVFTGSKKSHDSKRRSSLNSDLQPQVVASSAFAGVCSEISTHDVHLATHISEVDGVLQRNLPGPSSRFSKGLNGFPPYSNAEVKVAAAVEIMNEIQLKPVIESKEDSTVELAEELAEISFDAAHVSTPLQRVLKSIGKDAKRVRSSKAENKEAGETNTHKVALRKDESVQTFATSRKFSDAVKLGEGSFGEVFKCFLDRQEVALKVNMAPEVIVSDMLQSLCIPGINATNGFIKFPGAFVVKGRYPTPLLKAWDNYDGESINDCPREFSRIQKFVLLAYDIGGRDLEKFKPKSVSQAYSVVYQIAYALAVAEEVLEFEHRDLHCGNILVADCVDEFREEVLSGDLVKIRTYGVSVKLIDFSLSRLRKGYYVVILSRCMLASCAIIFFTLIGDYNFTTLVEFVLS</sequence>
<dbReference type="InterPro" id="IPR000719">
    <property type="entry name" value="Prot_kinase_dom"/>
</dbReference>
<reference evidence="7" key="1">
    <citation type="submission" date="2017-02" db="UniProtKB">
        <authorList>
            <consortium name="WormBaseParasite"/>
        </authorList>
    </citation>
    <scope>IDENTIFICATION</scope>
</reference>
<evidence type="ECO:0000256" key="1">
    <source>
        <dbReference type="PROSITE-ProRule" id="PRU10141"/>
    </source>
</evidence>
<dbReference type="GO" id="GO:0072354">
    <property type="term" value="F:histone H3T3 kinase activity"/>
    <property type="evidence" value="ECO:0007669"/>
    <property type="project" value="TreeGrafter"/>
</dbReference>
<keyword evidence="3" id="KW-1133">Transmembrane helix</keyword>
<keyword evidence="6" id="KW-1185">Reference proteome</keyword>
<dbReference type="GO" id="GO:0035556">
    <property type="term" value="P:intracellular signal transduction"/>
    <property type="evidence" value="ECO:0007669"/>
    <property type="project" value="TreeGrafter"/>
</dbReference>
<organism evidence="7">
    <name type="scientific">Enterobius vermicularis</name>
    <name type="common">Human pinworm</name>
    <dbReference type="NCBI Taxonomy" id="51028"/>
    <lineage>
        <taxon>Eukaryota</taxon>
        <taxon>Metazoa</taxon>
        <taxon>Ecdysozoa</taxon>
        <taxon>Nematoda</taxon>
        <taxon>Chromadorea</taxon>
        <taxon>Rhabditida</taxon>
        <taxon>Spirurina</taxon>
        <taxon>Oxyuridomorpha</taxon>
        <taxon>Oxyuroidea</taxon>
        <taxon>Oxyuridae</taxon>
        <taxon>Enterobius</taxon>
    </lineage>
</organism>
<dbReference type="PROSITE" id="PS50011">
    <property type="entry name" value="PROTEIN_KINASE_DOM"/>
    <property type="match status" value="1"/>
</dbReference>
<feature type="transmembrane region" description="Helical" evidence="3">
    <location>
        <begin position="484"/>
        <end position="505"/>
    </location>
</feature>
<dbReference type="PANTHER" id="PTHR24419">
    <property type="entry name" value="INTERLEUKIN-1 RECEPTOR-ASSOCIATED KINASE"/>
    <property type="match status" value="1"/>
</dbReference>
<keyword evidence="3" id="KW-0812">Transmembrane</keyword>
<feature type="region of interest" description="Disordered" evidence="2">
    <location>
        <begin position="114"/>
        <end position="136"/>
    </location>
</feature>
<evidence type="ECO:0000256" key="3">
    <source>
        <dbReference type="SAM" id="Phobius"/>
    </source>
</evidence>
<gene>
    <name evidence="5" type="ORF">EVEC_LOCUS8313</name>
</gene>
<keyword evidence="1" id="KW-0547">Nucleotide-binding</keyword>
<evidence type="ECO:0000313" key="6">
    <source>
        <dbReference type="Proteomes" id="UP000274131"/>
    </source>
</evidence>
<dbReference type="OrthoDB" id="21018at2759"/>
<evidence type="ECO:0000256" key="2">
    <source>
        <dbReference type="SAM" id="MobiDB-lite"/>
    </source>
</evidence>
<dbReference type="Pfam" id="PF12330">
    <property type="entry name" value="Haspin_kinase"/>
    <property type="match status" value="1"/>
</dbReference>
<dbReference type="GO" id="GO:0000278">
    <property type="term" value="P:mitotic cell cycle"/>
    <property type="evidence" value="ECO:0007669"/>
    <property type="project" value="TreeGrafter"/>
</dbReference>
<proteinExistence type="predicted"/>
<dbReference type="STRING" id="51028.A0A0N4VDY1"/>
<dbReference type="PROSITE" id="PS00107">
    <property type="entry name" value="PROTEIN_KINASE_ATP"/>
    <property type="match status" value="1"/>
</dbReference>
<dbReference type="Gene3D" id="3.30.200.20">
    <property type="entry name" value="Phosphorylase Kinase, domain 1"/>
    <property type="match status" value="2"/>
</dbReference>
<evidence type="ECO:0000313" key="7">
    <source>
        <dbReference type="WBParaSite" id="EVEC_0000886101-mRNA-1"/>
    </source>
</evidence>
<name>A0A0N4VDY1_ENTVE</name>
<dbReference type="GO" id="GO:0005634">
    <property type="term" value="C:nucleus"/>
    <property type="evidence" value="ECO:0007669"/>
    <property type="project" value="TreeGrafter"/>
</dbReference>
<dbReference type="InterPro" id="IPR017441">
    <property type="entry name" value="Protein_kinase_ATP_BS"/>
</dbReference>
<dbReference type="SUPFAM" id="SSF56112">
    <property type="entry name" value="Protein kinase-like (PK-like)"/>
    <property type="match status" value="1"/>
</dbReference>
<protein>
    <submittedName>
        <fullName evidence="7">Protein kinase domain-containing protein</fullName>
    </submittedName>
</protein>
<accession>A0A0N4VDY1</accession>
<evidence type="ECO:0000313" key="5">
    <source>
        <dbReference type="EMBL" id="VDD93562.1"/>
    </source>
</evidence>
<dbReference type="EMBL" id="UXUI01009365">
    <property type="protein sequence ID" value="VDD93562.1"/>
    <property type="molecule type" value="Genomic_DNA"/>
</dbReference>
<dbReference type="GO" id="GO:0005737">
    <property type="term" value="C:cytoplasm"/>
    <property type="evidence" value="ECO:0007669"/>
    <property type="project" value="TreeGrafter"/>
</dbReference>
<evidence type="ECO:0000259" key="4">
    <source>
        <dbReference type="PROSITE" id="PS50011"/>
    </source>
</evidence>
<feature type="domain" description="Protein kinase" evidence="4">
    <location>
        <begin position="293"/>
        <end position="519"/>
    </location>
</feature>
<dbReference type="InterPro" id="IPR011009">
    <property type="entry name" value="Kinase-like_dom_sf"/>
</dbReference>
<keyword evidence="1" id="KW-0067">ATP-binding</keyword>
<dbReference type="AlphaFoldDB" id="A0A0N4VDY1"/>
<dbReference type="Proteomes" id="UP000274131">
    <property type="component" value="Unassembled WGS sequence"/>
</dbReference>
<reference evidence="5 6" key="2">
    <citation type="submission" date="2018-10" db="EMBL/GenBank/DDBJ databases">
        <authorList>
            <consortium name="Pathogen Informatics"/>
        </authorList>
    </citation>
    <scope>NUCLEOTIDE SEQUENCE [LARGE SCALE GENOMIC DNA]</scope>
</reference>
<dbReference type="PANTHER" id="PTHR24419:SF18">
    <property type="entry name" value="SERINE_THREONINE-PROTEIN KINASE HASPIN"/>
    <property type="match status" value="1"/>
</dbReference>
<keyword evidence="3" id="KW-0472">Membrane</keyword>
<dbReference type="Gene3D" id="1.10.510.10">
    <property type="entry name" value="Transferase(Phosphotransferase) domain 1"/>
    <property type="match status" value="1"/>
</dbReference>